<dbReference type="Proteomes" id="UP000054995">
    <property type="component" value="Unassembled WGS sequence"/>
</dbReference>
<accession>A0A0V1FTG5</accession>
<organism evidence="2 3">
    <name type="scientific">Trichinella pseudospiralis</name>
    <name type="common">Parasitic roundworm</name>
    <dbReference type="NCBI Taxonomy" id="6337"/>
    <lineage>
        <taxon>Eukaryota</taxon>
        <taxon>Metazoa</taxon>
        <taxon>Ecdysozoa</taxon>
        <taxon>Nematoda</taxon>
        <taxon>Enoplea</taxon>
        <taxon>Dorylaimia</taxon>
        <taxon>Trichinellida</taxon>
        <taxon>Trichinellidae</taxon>
        <taxon>Trichinella</taxon>
    </lineage>
</organism>
<proteinExistence type="predicted"/>
<reference evidence="2 3" key="1">
    <citation type="submission" date="2015-01" db="EMBL/GenBank/DDBJ databases">
        <title>Evolution of Trichinella species and genotypes.</title>
        <authorList>
            <person name="Korhonen P.K."/>
            <person name="Edoardo P."/>
            <person name="Giuseppe L.R."/>
            <person name="Gasser R.B."/>
        </authorList>
    </citation>
    <scope>NUCLEOTIDE SEQUENCE [LARGE SCALE GENOMIC DNA]</scope>
    <source>
        <strain evidence="2">ISS470</strain>
    </source>
</reference>
<dbReference type="EMBL" id="JYDT01000049">
    <property type="protein sequence ID" value="KRY87864.1"/>
    <property type="molecule type" value="Genomic_DNA"/>
</dbReference>
<sequence length="196" mass="21894">MDENMKLDVRQVCLCEQARGETAMQHFWQSLESGFKDLKHSMIVARSLSHPCLLGTDFLRPRRALIDLGDNRIKLGEVWLKLESSKTLEDRNRGEAQQECGICLLETVTLPAQSELILVDNHSVIAACSLSCAVAGAVPVRLLNGTDRPITLFKGTKLGTYSTEYTTTITGCEKEPPRIEPMNKYSDLIDNMLQLL</sequence>
<dbReference type="InterPro" id="IPR021109">
    <property type="entry name" value="Peptidase_aspartic_dom_sf"/>
</dbReference>
<dbReference type="AlphaFoldDB" id="A0A0V1FTG5"/>
<keyword evidence="3" id="KW-1185">Reference proteome</keyword>
<evidence type="ECO:0000313" key="3">
    <source>
        <dbReference type="Proteomes" id="UP000054995"/>
    </source>
</evidence>
<dbReference type="EMBL" id="JYDT01000035">
    <property type="protein sequence ID" value="KRY89103.1"/>
    <property type="molecule type" value="Genomic_DNA"/>
</dbReference>
<comment type="caution">
    <text evidence="2">The sequence shown here is derived from an EMBL/GenBank/DDBJ whole genome shotgun (WGS) entry which is preliminary data.</text>
</comment>
<dbReference type="OrthoDB" id="6156608at2759"/>
<evidence type="ECO:0000313" key="2">
    <source>
        <dbReference type="EMBL" id="KRY89103.1"/>
    </source>
</evidence>
<dbReference type="Gene3D" id="2.40.70.10">
    <property type="entry name" value="Acid Proteases"/>
    <property type="match status" value="1"/>
</dbReference>
<name>A0A0V1FTG5_TRIPS</name>
<gene>
    <name evidence="2" type="ORF">T4D_10592</name>
    <name evidence="1" type="ORF">T4D_9018</name>
</gene>
<evidence type="ECO:0000313" key="1">
    <source>
        <dbReference type="EMBL" id="KRY87864.1"/>
    </source>
</evidence>
<protein>
    <submittedName>
        <fullName evidence="2">Uncharacterized protein</fullName>
    </submittedName>
</protein>